<dbReference type="CDD" id="cd02933">
    <property type="entry name" value="OYE_like_FMN"/>
    <property type="match status" value="1"/>
</dbReference>
<dbReference type="SUPFAM" id="SSF51395">
    <property type="entry name" value="FMN-linked oxidoreductases"/>
    <property type="match status" value="1"/>
</dbReference>
<dbReference type="PANTHER" id="PTHR22893:SF91">
    <property type="entry name" value="NADPH DEHYDROGENASE 2-RELATED"/>
    <property type="match status" value="1"/>
</dbReference>
<evidence type="ECO:0000256" key="1">
    <source>
        <dbReference type="ARBA" id="ARBA00001917"/>
    </source>
</evidence>
<evidence type="ECO:0000313" key="7">
    <source>
        <dbReference type="Proteomes" id="UP000332933"/>
    </source>
</evidence>
<evidence type="ECO:0000256" key="2">
    <source>
        <dbReference type="ARBA" id="ARBA00005979"/>
    </source>
</evidence>
<keyword evidence="3" id="KW-0560">Oxidoreductase</keyword>
<evidence type="ECO:0000313" key="6">
    <source>
        <dbReference type="EMBL" id="VFT85575.1"/>
    </source>
</evidence>
<reference evidence="5" key="2">
    <citation type="submission" date="2019-06" db="EMBL/GenBank/DDBJ databases">
        <title>Genomics analysis of Aphanomyces spp. identifies a new class of oomycete effector associated with host adaptation.</title>
        <authorList>
            <person name="Gaulin E."/>
        </authorList>
    </citation>
    <scope>NUCLEOTIDE SEQUENCE</scope>
    <source>
        <strain evidence="5">CBS 578.67</strain>
    </source>
</reference>
<sequence length="353" mass="37986">MPSLNLFSPIKVGSLNLANRIFMAPLTRTRAGPTHVPNALMAEYYRQRTSAGLIVSECSMVQPNTSVYGGEPGLYTFEQLEAWKQVTDAVHDQGGAIFNQIWHAGRVAHPEKNDGAENVGPSALAVQGKGKAVAPAIPRMLREDEIPGLVEAFATAADHAVNISGFDGVEIHGANGFLIDQFLRDGSNHRTDGYGGSLENRARLLKEVLAAVTDAVGPSNVGIRFSPLNAYNSMGDSDPLAVSAHVAKLCQHFDLAYVHVMRWGFFQPKKGNVLPVFREHFKNTLIGNMGYTKDEANAAIADGLVDAISFGNAFLANPDLPARFASGAKLNRGDPNTFYVGGPKGYTDYPTME</sequence>
<dbReference type="AlphaFoldDB" id="A0A485KL04"/>
<dbReference type="Proteomes" id="UP000332933">
    <property type="component" value="Unassembled WGS sequence"/>
</dbReference>
<dbReference type="GO" id="GO:0016628">
    <property type="term" value="F:oxidoreductase activity, acting on the CH-CH group of donors, NAD or NADP as acceptor"/>
    <property type="evidence" value="ECO:0007669"/>
    <property type="project" value="UniProtKB-ARBA"/>
</dbReference>
<reference evidence="6 7" key="1">
    <citation type="submission" date="2019-03" db="EMBL/GenBank/DDBJ databases">
        <authorList>
            <person name="Gaulin E."/>
            <person name="Dumas B."/>
        </authorList>
    </citation>
    <scope>NUCLEOTIDE SEQUENCE [LARGE SCALE GENOMIC DNA]</scope>
    <source>
        <strain evidence="6">CBS 568.67</strain>
    </source>
</reference>
<accession>A0A485KL04</accession>
<name>A0A485KL04_9STRA</name>
<evidence type="ECO:0000256" key="3">
    <source>
        <dbReference type="ARBA" id="ARBA00023002"/>
    </source>
</evidence>
<dbReference type="Gene3D" id="3.20.20.70">
    <property type="entry name" value="Aldolase class I"/>
    <property type="match status" value="1"/>
</dbReference>
<evidence type="ECO:0000259" key="4">
    <source>
        <dbReference type="Pfam" id="PF00724"/>
    </source>
</evidence>
<dbReference type="InterPro" id="IPR013785">
    <property type="entry name" value="Aldolase_TIM"/>
</dbReference>
<gene>
    <name evidence="6" type="primary">Aste57867_8689</name>
    <name evidence="5" type="ORF">As57867_008655</name>
    <name evidence="6" type="ORF">ASTE57867_8689</name>
</gene>
<dbReference type="Pfam" id="PF00724">
    <property type="entry name" value="Oxidored_FMN"/>
    <property type="match status" value="1"/>
</dbReference>
<dbReference type="FunFam" id="3.20.20.70:FF:000059">
    <property type="entry name" value="N-ethylmaleimide reductase, FMN-linked"/>
    <property type="match status" value="1"/>
</dbReference>
<organism evidence="6 7">
    <name type="scientific">Aphanomyces stellatus</name>
    <dbReference type="NCBI Taxonomy" id="120398"/>
    <lineage>
        <taxon>Eukaryota</taxon>
        <taxon>Sar</taxon>
        <taxon>Stramenopiles</taxon>
        <taxon>Oomycota</taxon>
        <taxon>Saprolegniomycetes</taxon>
        <taxon>Saprolegniales</taxon>
        <taxon>Verrucalvaceae</taxon>
        <taxon>Aphanomyces</taxon>
    </lineage>
</organism>
<dbReference type="InterPro" id="IPR045247">
    <property type="entry name" value="Oye-like"/>
</dbReference>
<keyword evidence="7" id="KW-1185">Reference proteome</keyword>
<comment type="cofactor">
    <cofactor evidence="1">
        <name>FMN</name>
        <dbReference type="ChEBI" id="CHEBI:58210"/>
    </cofactor>
</comment>
<protein>
    <submittedName>
        <fullName evidence="6">Aste57867_8689 protein</fullName>
    </submittedName>
</protein>
<feature type="domain" description="NADH:flavin oxidoreductase/NADH oxidase N-terminal" evidence="4">
    <location>
        <begin position="5"/>
        <end position="330"/>
    </location>
</feature>
<proteinExistence type="inferred from homology"/>
<dbReference type="OrthoDB" id="1663137at2759"/>
<dbReference type="EMBL" id="CAADRA010005133">
    <property type="protein sequence ID" value="VFT85575.1"/>
    <property type="molecule type" value="Genomic_DNA"/>
</dbReference>
<dbReference type="PANTHER" id="PTHR22893">
    <property type="entry name" value="NADH OXIDOREDUCTASE-RELATED"/>
    <property type="match status" value="1"/>
</dbReference>
<dbReference type="GO" id="GO:0005829">
    <property type="term" value="C:cytosol"/>
    <property type="evidence" value="ECO:0007669"/>
    <property type="project" value="UniProtKB-ARBA"/>
</dbReference>
<comment type="similarity">
    <text evidence="2">Belongs to the NADH:flavin oxidoreductase/NADH oxidase family.</text>
</comment>
<dbReference type="GO" id="GO:0010181">
    <property type="term" value="F:FMN binding"/>
    <property type="evidence" value="ECO:0007669"/>
    <property type="project" value="InterPro"/>
</dbReference>
<dbReference type="EMBL" id="VJMH01005112">
    <property type="protein sequence ID" value="KAF0700798.1"/>
    <property type="molecule type" value="Genomic_DNA"/>
</dbReference>
<evidence type="ECO:0000313" key="5">
    <source>
        <dbReference type="EMBL" id="KAF0700798.1"/>
    </source>
</evidence>
<dbReference type="InterPro" id="IPR001155">
    <property type="entry name" value="OxRdtase_FMN_N"/>
</dbReference>